<keyword evidence="3" id="KW-1185">Reference proteome</keyword>
<dbReference type="EMBL" id="CP059693">
    <property type="protein sequence ID" value="WDE10545.1"/>
    <property type="molecule type" value="Genomic_DNA"/>
</dbReference>
<evidence type="ECO:0000259" key="1">
    <source>
        <dbReference type="Pfam" id="PF07995"/>
    </source>
</evidence>
<dbReference type="Pfam" id="PF07995">
    <property type="entry name" value="GSDH"/>
    <property type="match status" value="1"/>
</dbReference>
<organism evidence="2 3">
    <name type="scientific">Thalassomonas haliotis</name>
    <dbReference type="NCBI Taxonomy" id="485448"/>
    <lineage>
        <taxon>Bacteria</taxon>
        <taxon>Pseudomonadati</taxon>
        <taxon>Pseudomonadota</taxon>
        <taxon>Gammaproteobacteria</taxon>
        <taxon>Alteromonadales</taxon>
        <taxon>Colwelliaceae</taxon>
        <taxon>Thalassomonas</taxon>
    </lineage>
</organism>
<dbReference type="InterPro" id="IPR011041">
    <property type="entry name" value="Quinoprot_gluc/sorb_DH_b-prop"/>
</dbReference>
<proteinExistence type="predicted"/>
<dbReference type="PANTHER" id="PTHR19328:SF75">
    <property type="entry name" value="ALDOSE SUGAR DEHYDROGENASE YLII"/>
    <property type="match status" value="1"/>
</dbReference>
<dbReference type="RefSeq" id="WP_274050585.1">
    <property type="nucleotide sequence ID" value="NZ_CP059693.1"/>
</dbReference>
<feature type="domain" description="Glucose/Sorbosone dehydrogenase" evidence="1">
    <location>
        <begin position="232"/>
        <end position="553"/>
    </location>
</feature>
<protein>
    <submittedName>
        <fullName evidence="2">PQQ-dependent sugar dehydrogenase</fullName>
    </submittedName>
</protein>
<dbReference type="SUPFAM" id="SSF50952">
    <property type="entry name" value="Soluble quinoprotein glucose dehydrogenase"/>
    <property type="match status" value="1"/>
</dbReference>
<name>A0ABY7VB63_9GAMM</name>
<dbReference type="InterPro" id="IPR012938">
    <property type="entry name" value="Glc/Sorbosone_DH"/>
</dbReference>
<evidence type="ECO:0000313" key="3">
    <source>
        <dbReference type="Proteomes" id="UP001215231"/>
    </source>
</evidence>
<accession>A0ABY7VB63</accession>
<gene>
    <name evidence="2" type="ORF">H3N35_20100</name>
</gene>
<dbReference type="Gene3D" id="2.120.10.30">
    <property type="entry name" value="TolB, C-terminal domain"/>
    <property type="match status" value="1"/>
</dbReference>
<sequence>MSKAADVDTSFETTDLSGSFTLGTAPNTVTFTNGEAKFAAIASLYRSGSQAFMVQNNTATVSFTTPAAELSVFLKAQSGAAGATVNVFDIDDNLVDSFTATTSWQELNITSSEGISTVELINNTSSYAVFDDFSFTALNTSEPPDDPVKLDDPIALPIFSGGLKLVLEPFSQGLVAPVWGTNAPGINDYFYVIDQVGFIWGISAALGDKTLIADLSASLVDVGIDELGGFDERGLLGLAFHPDFVSNKTLYTFSSQPVSAVADFSTMPAGENADHQGVLTQWFADIGGEGGLTIDPESAQEILRIDQPQFNHNGGAITFDNNNLLYIALGDGGGADDTDGQSFLGTAMVGHGSGGNGQDKGNVLGTILRIDPAGNNSENGAYGIPQDNPFVGISGVDEIFAYGLRNPYRISFDAVSGNLYAGDVGQNDIEEINNITSGGNYGWNIREGSFGFFANGDNAGYVYSQSETMGTIDPVAQYDHGEGSAVIGGFVYRGTSNEDLQGRYVFGDFNGRLFYLNNENTLSEFQDKDEIDVGAILGFARDAGGELYVLANENGLPDGSSGALYKMTLLPNQPPLADAGSAQTVNEGVVVTLNAGGSSDPDGDILMYQWSQSSGTSVTLHNPTTASPTFTAPGVNSTTGLSFTVEVNDGHLADNASVDITVNNIEEDSGGSGGGSLSLAVILLALVFTVKGLIKQG</sequence>
<dbReference type="PANTHER" id="PTHR19328">
    <property type="entry name" value="HEDGEHOG-INTERACTING PROTEIN"/>
    <property type="match status" value="1"/>
</dbReference>
<dbReference type="InterPro" id="IPR011042">
    <property type="entry name" value="6-blade_b-propeller_TolB-like"/>
</dbReference>
<evidence type="ECO:0000313" key="2">
    <source>
        <dbReference type="EMBL" id="WDE10545.1"/>
    </source>
</evidence>
<dbReference type="SUPFAM" id="SSF49299">
    <property type="entry name" value="PKD domain"/>
    <property type="match status" value="1"/>
</dbReference>
<dbReference type="Proteomes" id="UP001215231">
    <property type="component" value="Chromosome"/>
</dbReference>
<dbReference type="InterPro" id="IPR013783">
    <property type="entry name" value="Ig-like_fold"/>
</dbReference>
<dbReference type="Pfam" id="PF22352">
    <property type="entry name" value="K319L-like_PKD"/>
    <property type="match status" value="1"/>
</dbReference>
<dbReference type="Gene3D" id="2.60.40.10">
    <property type="entry name" value="Immunoglobulins"/>
    <property type="match status" value="1"/>
</dbReference>
<reference evidence="2 3" key="1">
    <citation type="journal article" date="2022" name="Mar. Drugs">
        <title>Bioassay-Guided Fractionation Leads to the Detection of Cholic Acid Generated by the Rare Thalassomonas sp.</title>
        <authorList>
            <person name="Pheiffer F."/>
            <person name="Schneider Y.K."/>
            <person name="Hansen E.H."/>
            <person name="Andersen J.H."/>
            <person name="Isaksson J."/>
            <person name="Busche T."/>
            <person name="R C."/>
            <person name="Kalinowski J."/>
            <person name="Zyl L.V."/>
            <person name="Trindade M."/>
        </authorList>
    </citation>
    <scope>NUCLEOTIDE SEQUENCE [LARGE SCALE GENOMIC DNA]</scope>
    <source>
        <strain evidence="2 3">A5K-61T</strain>
    </source>
</reference>
<dbReference type="InterPro" id="IPR035986">
    <property type="entry name" value="PKD_dom_sf"/>
</dbReference>